<dbReference type="InterPro" id="IPR046633">
    <property type="entry name" value="DUF6745"/>
</dbReference>
<accession>A0A3N1CZ18</accession>
<dbReference type="EMBL" id="RJKE01000001">
    <property type="protein sequence ID" value="ROO86544.1"/>
    <property type="molecule type" value="Genomic_DNA"/>
</dbReference>
<keyword evidence="3" id="KW-1185">Reference proteome</keyword>
<reference evidence="2 3" key="1">
    <citation type="submission" date="2018-11" db="EMBL/GenBank/DDBJ databases">
        <title>Sequencing the genomes of 1000 actinobacteria strains.</title>
        <authorList>
            <person name="Klenk H.-P."/>
        </authorList>
    </citation>
    <scope>NUCLEOTIDE SEQUENCE [LARGE SCALE GENOMIC DNA]</scope>
    <source>
        <strain evidence="2 3">DSM 44254</strain>
    </source>
</reference>
<organism evidence="2 3">
    <name type="scientific">Actinocorallia herbida</name>
    <dbReference type="NCBI Taxonomy" id="58109"/>
    <lineage>
        <taxon>Bacteria</taxon>
        <taxon>Bacillati</taxon>
        <taxon>Actinomycetota</taxon>
        <taxon>Actinomycetes</taxon>
        <taxon>Streptosporangiales</taxon>
        <taxon>Thermomonosporaceae</taxon>
        <taxon>Actinocorallia</taxon>
    </lineage>
</organism>
<dbReference type="OrthoDB" id="871648at2"/>
<feature type="domain" description="DUF6745" evidence="1">
    <location>
        <begin position="172"/>
        <end position="351"/>
    </location>
</feature>
<evidence type="ECO:0000259" key="1">
    <source>
        <dbReference type="Pfam" id="PF20530"/>
    </source>
</evidence>
<gene>
    <name evidence="2" type="ORF">EDD29_4117</name>
</gene>
<protein>
    <recommendedName>
        <fullName evidence="1">DUF6745 domain-containing protein</fullName>
    </recommendedName>
</protein>
<proteinExistence type="predicted"/>
<dbReference type="RefSeq" id="WP_123665932.1">
    <property type="nucleotide sequence ID" value="NZ_RJKE01000001.1"/>
</dbReference>
<comment type="caution">
    <text evidence="2">The sequence shown here is derived from an EMBL/GenBank/DDBJ whole genome shotgun (WGS) entry which is preliminary data.</text>
</comment>
<evidence type="ECO:0000313" key="2">
    <source>
        <dbReference type="EMBL" id="ROO86544.1"/>
    </source>
</evidence>
<sequence length="355" mass="38671">MTGSLRREVALIRQEWLGRTLSTSPADHPAAEAAISSLYREAGFAPPRFHWADSPLSALSTLPPGVRSLPQQVDALPVAMALRRRILDTGHAVDSLVRPYGALVEARRSIRFPVESAAAAVLAPGVAAALDARRGLSGAWYQVMSGGWAAEVEGARRCFDPALPPDAVRFLDLWMSAASSAGWWWPHEHVCVVSERPVEIHTEPDGDGGRVRLHRADGPAVRYADGWAVHSWHGRTVPSWVIEDPSAGRISREDNVEIRRCAIERMGWGDYLDQAGLALIATAADPGNSGFELHLYNTETAGTRVLLAVNGSVERDGRRRRYGLTVPGHLTDPVAAAGWTYGLTRDQYATLTRRT</sequence>
<dbReference type="AlphaFoldDB" id="A0A3N1CZ18"/>
<dbReference type="Pfam" id="PF20530">
    <property type="entry name" value="DUF6745"/>
    <property type="match status" value="1"/>
</dbReference>
<dbReference type="Proteomes" id="UP000272400">
    <property type="component" value="Unassembled WGS sequence"/>
</dbReference>
<name>A0A3N1CZ18_9ACTN</name>
<evidence type="ECO:0000313" key="3">
    <source>
        <dbReference type="Proteomes" id="UP000272400"/>
    </source>
</evidence>